<dbReference type="EMBL" id="OZ075122">
    <property type="protein sequence ID" value="CAL4905092.1"/>
    <property type="molecule type" value="Genomic_DNA"/>
</dbReference>
<reference evidence="1 2" key="2">
    <citation type="submission" date="2024-10" db="EMBL/GenBank/DDBJ databases">
        <authorList>
            <person name="Ryan C."/>
        </authorList>
    </citation>
    <scope>NUCLEOTIDE SEQUENCE [LARGE SCALE GENOMIC DNA]</scope>
</reference>
<keyword evidence="2" id="KW-1185">Reference proteome</keyword>
<dbReference type="InterPro" id="IPR012871">
    <property type="entry name" value="DUF1668_ORYSA"/>
</dbReference>
<dbReference type="AlphaFoldDB" id="A0ABC8W8X9"/>
<reference evidence="2" key="1">
    <citation type="submission" date="2024-06" db="EMBL/GenBank/DDBJ databases">
        <authorList>
            <person name="Ryan C."/>
        </authorList>
    </citation>
    <scope>NUCLEOTIDE SEQUENCE [LARGE SCALE GENOMIC DNA]</scope>
</reference>
<evidence type="ECO:0000313" key="1">
    <source>
        <dbReference type="EMBL" id="CAL4905092.1"/>
    </source>
</evidence>
<dbReference type="Pfam" id="PF07893">
    <property type="entry name" value="DUF1668"/>
    <property type="match status" value="1"/>
</dbReference>
<gene>
    <name evidence="1" type="ORF">URODEC1_LOCUS11474</name>
</gene>
<organism evidence="1 2">
    <name type="scientific">Urochloa decumbens</name>
    <dbReference type="NCBI Taxonomy" id="240449"/>
    <lineage>
        <taxon>Eukaryota</taxon>
        <taxon>Viridiplantae</taxon>
        <taxon>Streptophyta</taxon>
        <taxon>Embryophyta</taxon>
        <taxon>Tracheophyta</taxon>
        <taxon>Spermatophyta</taxon>
        <taxon>Magnoliopsida</taxon>
        <taxon>Liliopsida</taxon>
        <taxon>Poales</taxon>
        <taxon>Poaceae</taxon>
        <taxon>PACMAD clade</taxon>
        <taxon>Panicoideae</taxon>
        <taxon>Panicodae</taxon>
        <taxon>Paniceae</taxon>
        <taxon>Melinidinae</taxon>
        <taxon>Urochloa</taxon>
    </lineage>
</organism>
<sequence>MGCQKLSRKCLHLVTEYQGRGLYSLSRMGISSLFYPSTAAAEAAEVEYKEDVVRNLIDVFALLGKSNILCSNKCGYTSIYDTQEHAFIAMPDQNSPKGPRCIATYIARTAAHARSDFELSPKVDYNVFDRKPIGERNDSLHLMHMDQDNPCSFEVLACYPVGNWGWRELPAPPFFGDPDYKAPGNVAFAVVDGMGICVSSATATYLFDTVDMEWRKTGDWVLPFHAKAEYIPELRLWIGRSASRPNDLCALDLSPAFGGSGDVPLPMVQHIGMDVDLPEEWSLRDRTLVNLGSGRLCIVSFFFHIANDAQQVVVFTGVRVVPCGNNNQQGERGHLRLIKHKSKCLITDSIRYVL</sequence>
<protein>
    <submittedName>
        <fullName evidence="1">Uncharacterized protein</fullName>
    </submittedName>
</protein>
<dbReference type="PANTHER" id="PTHR33085">
    <property type="entry name" value="OS12G0113100 PROTEIN-RELATED"/>
    <property type="match status" value="1"/>
</dbReference>
<dbReference type="Proteomes" id="UP001497457">
    <property type="component" value="Chromosome 12b"/>
</dbReference>
<evidence type="ECO:0000313" key="2">
    <source>
        <dbReference type="Proteomes" id="UP001497457"/>
    </source>
</evidence>
<dbReference type="PANTHER" id="PTHR33085:SF121">
    <property type="entry name" value="OS03G0781800 PROTEIN"/>
    <property type="match status" value="1"/>
</dbReference>
<accession>A0ABC8W8X9</accession>
<proteinExistence type="predicted"/>
<name>A0ABC8W8X9_9POAL</name>